<gene>
    <name evidence="1" type="ORF">ABVT43_15565</name>
</gene>
<protein>
    <submittedName>
        <fullName evidence="1">Adenylate kinase</fullName>
    </submittedName>
</protein>
<reference evidence="1 2" key="1">
    <citation type="submission" date="2024-06" db="EMBL/GenBank/DDBJ databases">
        <authorList>
            <person name="Li F."/>
        </authorList>
    </citation>
    <scope>NUCLEOTIDE SEQUENCE [LARGE SCALE GENOMIC DNA]</scope>
    <source>
        <strain evidence="1 2">GXAS 311</strain>
    </source>
</reference>
<sequence length="171" mass="20013">MNKIMVFGKPGGGKSTLSKKLSLHTGIKFHSLDLIEYSQNGQRVSTDAYHDKHQQLISGDNWIIDGFGTIDSFWQRIDAADTLIYIDLPYFIHYWWVGKRLLKSLRMKPEGWPEGSSMIKGTLASWKFLRLSPKFWNSDLMNSIRERAKNKTVYHHYFFYGLFKNSWLLSE</sequence>
<organism evidence="1 2">
    <name type="scientific">Aliikangiella maris</name>
    <dbReference type="NCBI Taxonomy" id="3162458"/>
    <lineage>
        <taxon>Bacteria</taxon>
        <taxon>Pseudomonadati</taxon>
        <taxon>Pseudomonadota</taxon>
        <taxon>Gammaproteobacteria</taxon>
        <taxon>Oceanospirillales</taxon>
        <taxon>Pleioneaceae</taxon>
        <taxon>Aliikangiella</taxon>
    </lineage>
</organism>
<name>A0ABV2BX91_9GAMM</name>
<dbReference type="Proteomes" id="UP001548189">
    <property type="component" value="Unassembled WGS sequence"/>
</dbReference>
<dbReference type="EMBL" id="JBEVCJ010000023">
    <property type="protein sequence ID" value="MET1256558.1"/>
    <property type="molecule type" value="Genomic_DNA"/>
</dbReference>
<evidence type="ECO:0000313" key="2">
    <source>
        <dbReference type="Proteomes" id="UP001548189"/>
    </source>
</evidence>
<dbReference type="Gene3D" id="3.40.50.300">
    <property type="entry name" value="P-loop containing nucleotide triphosphate hydrolases"/>
    <property type="match status" value="1"/>
</dbReference>
<dbReference type="PANTHER" id="PTHR37816">
    <property type="entry name" value="YALI0E33011P"/>
    <property type="match status" value="1"/>
</dbReference>
<accession>A0ABV2BX91</accession>
<keyword evidence="2" id="KW-1185">Reference proteome</keyword>
<keyword evidence="1" id="KW-0418">Kinase</keyword>
<dbReference type="GO" id="GO:0016301">
    <property type="term" value="F:kinase activity"/>
    <property type="evidence" value="ECO:0007669"/>
    <property type="project" value="UniProtKB-KW"/>
</dbReference>
<dbReference type="InterPro" id="IPR027417">
    <property type="entry name" value="P-loop_NTPase"/>
</dbReference>
<evidence type="ECO:0000313" key="1">
    <source>
        <dbReference type="EMBL" id="MET1256558.1"/>
    </source>
</evidence>
<dbReference type="SUPFAM" id="SSF52540">
    <property type="entry name" value="P-loop containing nucleoside triphosphate hydrolases"/>
    <property type="match status" value="1"/>
</dbReference>
<comment type="caution">
    <text evidence="1">The sequence shown here is derived from an EMBL/GenBank/DDBJ whole genome shotgun (WGS) entry which is preliminary data.</text>
</comment>
<keyword evidence="1" id="KW-0808">Transferase</keyword>
<dbReference type="PANTHER" id="PTHR37816:SF2">
    <property type="entry name" value="DNA TOPOLOGY MODULATION PROTEIN FLAR-RELATED PROTEIN"/>
    <property type="match status" value="1"/>
</dbReference>
<dbReference type="InterPro" id="IPR052922">
    <property type="entry name" value="Cytidylate_Kinase-2"/>
</dbReference>
<proteinExistence type="predicted"/>